<name>A0A2A7UXR7_COMTR</name>
<feature type="region of interest" description="Disordered" evidence="5">
    <location>
        <begin position="29"/>
        <end position="53"/>
    </location>
</feature>
<gene>
    <name evidence="8" type="ORF">CRM82_16490</name>
</gene>
<dbReference type="Pfam" id="PF00127">
    <property type="entry name" value="Copper-bind"/>
    <property type="match status" value="1"/>
</dbReference>
<dbReference type="RefSeq" id="WP_066533454.1">
    <property type="nucleotide sequence ID" value="NZ_PDEA01000001.1"/>
</dbReference>
<dbReference type="GO" id="GO:0005507">
    <property type="term" value="F:copper ion binding"/>
    <property type="evidence" value="ECO:0007669"/>
    <property type="project" value="InterPro"/>
</dbReference>
<dbReference type="EMBL" id="PDEA01000001">
    <property type="protein sequence ID" value="PEH89976.1"/>
    <property type="molecule type" value="Genomic_DNA"/>
</dbReference>
<dbReference type="AlphaFoldDB" id="A0A2A7UXR7"/>
<proteinExistence type="predicted"/>
<evidence type="ECO:0000256" key="5">
    <source>
        <dbReference type="SAM" id="MobiDB-lite"/>
    </source>
</evidence>
<organism evidence="8 9">
    <name type="scientific">Comamonas terrigena</name>
    <dbReference type="NCBI Taxonomy" id="32013"/>
    <lineage>
        <taxon>Bacteria</taxon>
        <taxon>Pseudomonadati</taxon>
        <taxon>Pseudomonadota</taxon>
        <taxon>Betaproteobacteria</taxon>
        <taxon>Burkholderiales</taxon>
        <taxon>Comamonadaceae</taxon>
        <taxon>Comamonas</taxon>
    </lineage>
</organism>
<evidence type="ECO:0000313" key="9">
    <source>
        <dbReference type="Proteomes" id="UP000220246"/>
    </source>
</evidence>
<dbReference type="PANTHER" id="PTHR38439:SF3">
    <property type="entry name" value="COPPER-RESISTANT CUPROPROTEIN COPI"/>
    <property type="match status" value="1"/>
</dbReference>
<evidence type="ECO:0000259" key="7">
    <source>
        <dbReference type="Pfam" id="PF00127"/>
    </source>
</evidence>
<keyword evidence="4" id="KW-0186">Copper</keyword>
<feature type="domain" description="Blue (type 1) copper" evidence="7">
    <location>
        <begin position="66"/>
        <end position="167"/>
    </location>
</feature>
<reference evidence="9" key="1">
    <citation type="submission" date="2017-09" db="EMBL/GenBank/DDBJ databases">
        <title>FDA dAtabase for Regulatory Grade micrObial Sequences (FDA-ARGOS): Supporting development and validation of Infectious Disease Dx tests.</title>
        <authorList>
            <person name="Minogue T."/>
            <person name="Wolcott M."/>
            <person name="Wasieloski L."/>
            <person name="Aguilar W."/>
            <person name="Moore D."/>
            <person name="Tallon L."/>
            <person name="Sadzewicz L."/>
            <person name="Ott S."/>
            <person name="Zhao X."/>
            <person name="Nagaraj S."/>
            <person name="Vavikolanu K."/>
            <person name="Aluvathingal J."/>
            <person name="Nadendla S."/>
            <person name="Sichtig H."/>
        </authorList>
    </citation>
    <scope>NUCLEOTIDE SEQUENCE [LARGE SCALE GENOMIC DNA]</scope>
    <source>
        <strain evidence="9">FDAARGOS_394</strain>
    </source>
</reference>
<sequence length="169" mass="18483">MKTFPCMAALVLAASAAAGAFPAWAHGTDAHAAPDASRPTLSPEQKDWGLAGDGQHARRTITLTMTDDMRFTPDHFQVKRGETVRLRVVNQGQVMHEAVLGTRDSLDAHAQMMLKYPGMEHAEPYMAHVAPGQTEELVWNFNRAGSFDFACLIAGHYQAGMQGRFTVTE</sequence>
<keyword evidence="3" id="KW-0574">Periplasm</keyword>
<keyword evidence="9" id="KW-1185">Reference proteome</keyword>
<dbReference type="GeneID" id="80802215"/>
<dbReference type="GO" id="GO:0042597">
    <property type="term" value="C:periplasmic space"/>
    <property type="evidence" value="ECO:0007669"/>
    <property type="project" value="UniProtKB-SubCell"/>
</dbReference>
<dbReference type="PROSITE" id="PS00079">
    <property type="entry name" value="MULTICOPPER_OXIDASE1"/>
    <property type="match status" value="1"/>
</dbReference>
<evidence type="ECO:0000256" key="1">
    <source>
        <dbReference type="ARBA" id="ARBA00004418"/>
    </source>
</evidence>
<comment type="subcellular location">
    <subcellularLocation>
        <location evidence="1">Periplasm</location>
    </subcellularLocation>
</comment>
<dbReference type="InterPro" id="IPR008972">
    <property type="entry name" value="Cupredoxin"/>
</dbReference>
<protein>
    <recommendedName>
        <fullName evidence="7">Blue (type 1) copper domain-containing protein</fullName>
    </recommendedName>
</protein>
<accession>A0A2A7UXR7</accession>
<evidence type="ECO:0000313" key="8">
    <source>
        <dbReference type="EMBL" id="PEH89976.1"/>
    </source>
</evidence>
<keyword evidence="2" id="KW-0479">Metal-binding</keyword>
<evidence type="ECO:0000256" key="3">
    <source>
        <dbReference type="ARBA" id="ARBA00022764"/>
    </source>
</evidence>
<comment type="caution">
    <text evidence="8">The sequence shown here is derived from an EMBL/GenBank/DDBJ whole genome shotgun (WGS) entry which is preliminary data.</text>
</comment>
<evidence type="ECO:0000256" key="2">
    <source>
        <dbReference type="ARBA" id="ARBA00022723"/>
    </source>
</evidence>
<dbReference type="InterPro" id="IPR033138">
    <property type="entry name" value="Cu_oxidase_CS"/>
</dbReference>
<keyword evidence="6" id="KW-0732">Signal</keyword>
<dbReference type="SUPFAM" id="SSF49503">
    <property type="entry name" value="Cupredoxins"/>
    <property type="match status" value="1"/>
</dbReference>
<evidence type="ECO:0000256" key="6">
    <source>
        <dbReference type="SAM" id="SignalP"/>
    </source>
</evidence>
<dbReference type="PANTHER" id="PTHR38439">
    <property type="entry name" value="AURACYANIN-B"/>
    <property type="match status" value="1"/>
</dbReference>
<feature type="chain" id="PRO_5012970263" description="Blue (type 1) copper domain-containing protein" evidence="6">
    <location>
        <begin position="26"/>
        <end position="169"/>
    </location>
</feature>
<evidence type="ECO:0000256" key="4">
    <source>
        <dbReference type="ARBA" id="ARBA00023008"/>
    </source>
</evidence>
<dbReference type="Proteomes" id="UP000220246">
    <property type="component" value="Unassembled WGS sequence"/>
</dbReference>
<dbReference type="Gene3D" id="2.60.40.420">
    <property type="entry name" value="Cupredoxins - blue copper proteins"/>
    <property type="match status" value="1"/>
</dbReference>
<dbReference type="InterPro" id="IPR050845">
    <property type="entry name" value="Cu-binding_ET"/>
</dbReference>
<dbReference type="InterPro" id="IPR000923">
    <property type="entry name" value="BlueCu_1"/>
</dbReference>
<dbReference type="OrthoDB" id="9816061at2"/>
<dbReference type="CDD" id="cd04211">
    <property type="entry name" value="Cupredoxin_like_2"/>
    <property type="match status" value="1"/>
</dbReference>
<dbReference type="STRING" id="1219032.GCA_001515545_00653"/>
<feature type="signal peptide" evidence="6">
    <location>
        <begin position="1"/>
        <end position="25"/>
    </location>
</feature>
<dbReference type="GO" id="GO:0009055">
    <property type="term" value="F:electron transfer activity"/>
    <property type="evidence" value="ECO:0007669"/>
    <property type="project" value="InterPro"/>
</dbReference>